<dbReference type="EMBL" id="JALN02000005">
    <property type="protein sequence ID" value="KDE96686.1"/>
    <property type="molecule type" value="Genomic_DNA"/>
</dbReference>
<protein>
    <submittedName>
        <fullName evidence="1">Uncharacterized protein</fullName>
    </submittedName>
</protein>
<evidence type="ECO:0000313" key="1">
    <source>
        <dbReference type="EMBL" id="KDE96686.1"/>
    </source>
</evidence>
<reference evidence="1" key="1">
    <citation type="submission" date="2014-05" db="EMBL/GenBank/DDBJ databases">
        <title>Genome sequence of Mycobacterium aromaticivorans strain JS19b1T (= DSM 45407T).</title>
        <authorList>
            <person name="Kwak Y."/>
            <person name="Park G.-S."/>
            <person name="Li Q.X."/>
            <person name="Lee S.-E."/>
            <person name="Shin J.-H."/>
        </authorList>
    </citation>
    <scope>NUCLEOTIDE SEQUENCE [LARGE SCALE GENOMIC DNA]</scope>
    <source>
        <strain evidence="1">JS19b1</strain>
    </source>
</reference>
<gene>
    <name evidence="1" type="ORF">Y900_030590</name>
</gene>
<organism evidence="1 2">
    <name type="scientific">Mycolicibacterium aromaticivorans JS19b1 = JCM 16368</name>
    <dbReference type="NCBI Taxonomy" id="1440774"/>
    <lineage>
        <taxon>Bacteria</taxon>
        <taxon>Bacillati</taxon>
        <taxon>Actinomycetota</taxon>
        <taxon>Actinomycetes</taxon>
        <taxon>Mycobacteriales</taxon>
        <taxon>Mycobacteriaceae</taxon>
        <taxon>Mycolicibacterium</taxon>
    </lineage>
</organism>
<keyword evidence="2" id="KW-1185">Reference proteome</keyword>
<sequence>MYTALLITPAGDVQEITVYSPSAINAILRDSCVDCLTSNDGVIDFWFRSAVAGRYRPNQQATGLLLSVTTFSVRTVPLLYGSVIVCSKSSDGRLLGLTTQDRRGLRDPGRLRRMWLHRRFRHARGWAPPSFDRHHVEH</sequence>
<dbReference type="RefSeq" id="WP_051660624.1">
    <property type="nucleotide sequence ID" value="NZ_JALN02000005.1"/>
</dbReference>
<accession>A0A064CAH3</accession>
<dbReference type="OrthoDB" id="4625161at2"/>
<evidence type="ECO:0000313" key="2">
    <source>
        <dbReference type="Proteomes" id="UP000022835"/>
    </source>
</evidence>
<dbReference type="eggNOG" id="ENOG50320WG">
    <property type="taxonomic scope" value="Bacteria"/>
</dbReference>
<dbReference type="AlphaFoldDB" id="A0A064CAH3"/>
<dbReference type="Proteomes" id="UP000022835">
    <property type="component" value="Unassembled WGS sequence"/>
</dbReference>
<comment type="caution">
    <text evidence="1">The sequence shown here is derived from an EMBL/GenBank/DDBJ whole genome shotgun (WGS) entry which is preliminary data.</text>
</comment>
<proteinExistence type="predicted"/>
<name>A0A064CAH3_9MYCO</name>